<keyword evidence="1" id="KW-1133">Transmembrane helix</keyword>
<dbReference type="InterPro" id="IPR036691">
    <property type="entry name" value="Endo/exonu/phosph_ase_sf"/>
</dbReference>
<accession>A0A061GX38</accession>
<feature type="transmembrane region" description="Helical" evidence="1">
    <location>
        <begin position="318"/>
        <end position="337"/>
    </location>
</feature>
<evidence type="ECO:0000256" key="1">
    <source>
        <dbReference type="SAM" id="Phobius"/>
    </source>
</evidence>
<keyword evidence="1" id="KW-0472">Membrane</keyword>
<keyword evidence="1" id="KW-0812">Transmembrane</keyword>
<evidence type="ECO:0000313" key="3">
    <source>
        <dbReference type="Proteomes" id="UP000026915"/>
    </source>
</evidence>
<organism evidence="2 3">
    <name type="scientific">Theobroma cacao</name>
    <name type="common">Cacao</name>
    <name type="synonym">Cocoa</name>
    <dbReference type="NCBI Taxonomy" id="3641"/>
    <lineage>
        <taxon>Eukaryota</taxon>
        <taxon>Viridiplantae</taxon>
        <taxon>Streptophyta</taxon>
        <taxon>Embryophyta</taxon>
        <taxon>Tracheophyta</taxon>
        <taxon>Spermatophyta</taxon>
        <taxon>Magnoliopsida</taxon>
        <taxon>eudicotyledons</taxon>
        <taxon>Gunneridae</taxon>
        <taxon>Pentapetalae</taxon>
        <taxon>rosids</taxon>
        <taxon>malvids</taxon>
        <taxon>Malvales</taxon>
        <taxon>Malvaceae</taxon>
        <taxon>Byttnerioideae</taxon>
        <taxon>Theobroma</taxon>
    </lineage>
</organism>
<name>A0A061GX38_THECC</name>
<gene>
    <name evidence="2" type="ORF">TCM_042111</name>
</gene>
<dbReference type="Proteomes" id="UP000026915">
    <property type="component" value="Chromosome 9"/>
</dbReference>
<evidence type="ECO:0000313" key="2">
    <source>
        <dbReference type="EMBL" id="EOY34430.1"/>
    </source>
</evidence>
<protein>
    <submittedName>
        <fullName evidence="2">Uncharacterized protein</fullName>
    </submittedName>
</protein>
<dbReference type="HOGENOM" id="CLU_817388_0_0_1"/>
<dbReference type="AlphaFoldDB" id="A0A061GX38"/>
<dbReference type="Gene3D" id="3.60.10.10">
    <property type="entry name" value="Endonuclease/exonuclease/phosphatase"/>
    <property type="match status" value="1"/>
</dbReference>
<dbReference type="SUPFAM" id="SSF56219">
    <property type="entry name" value="DNase I-like"/>
    <property type="match status" value="1"/>
</dbReference>
<dbReference type="EMBL" id="CM001887">
    <property type="protein sequence ID" value="EOY34430.1"/>
    <property type="molecule type" value="Genomic_DNA"/>
</dbReference>
<dbReference type="PANTHER" id="PTHR35218">
    <property type="entry name" value="RNASE H DOMAIN-CONTAINING PROTEIN"/>
    <property type="match status" value="1"/>
</dbReference>
<proteinExistence type="predicted"/>
<dbReference type="InParanoid" id="A0A061GX38"/>
<dbReference type="eggNOG" id="KOG1075">
    <property type="taxonomic scope" value="Eukaryota"/>
</dbReference>
<sequence length="340" mass="39078">MKDWIAQYRFSILVLVEPRVNGGMAGRIISRLRFAISHRVEAIGFAGGIWILWQDDVQVSVIRNHWHCVHMSIEYPARSTWILSAIYGSPNKAVRRDLWKELSIFARGIETPWMLIGNFNVFFVEHEKAGVAFFQKLYSKDIGPLPSHPIKGAFPTFCDEDYLRLVKAIESAEVYDALFEMKPLKALGLDGLRALCFQSQWAIVGQSLVQYVSHVMEVAKPQASFILGRQIVDNNMHEYGLDMGNKRLFAERMGGLSLLVKLNELQLCSCFLAGGYTCEVGRSFGVVFLERDWVYLQYLVRVLWVWISGYFVHDVLVLAFWALSWSLVMYVGCLFWFKCY</sequence>
<reference evidence="2 3" key="1">
    <citation type="journal article" date="2013" name="Genome Biol.">
        <title>The genome sequence of the most widely cultivated cacao type and its use to identify candidate genes regulating pod color.</title>
        <authorList>
            <person name="Motamayor J.C."/>
            <person name="Mockaitis K."/>
            <person name="Schmutz J."/>
            <person name="Haiminen N."/>
            <person name="Iii D.L."/>
            <person name="Cornejo O."/>
            <person name="Findley S.D."/>
            <person name="Zheng P."/>
            <person name="Utro F."/>
            <person name="Royaert S."/>
            <person name="Saski C."/>
            <person name="Jenkins J."/>
            <person name="Podicheti R."/>
            <person name="Zhao M."/>
            <person name="Scheffler B.E."/>
            <person name="Stack J.C."/>
            <person name="Feltus F.A."/>
            <person name="Mustiga G.M."/>
            <person name="Amores F."/>
            <person name="Phillips W."/>
            <person name="Marelli J.P."/>
            <person name="May G.D."/>
            <person name="Shapiro H."/>
            <person name="Ma J."/>
            <person name="Bustamante C.D."/>
            <person name="Schnell R.J."/>
            <person name="Main D."/>
            <person name="Gilbert D."/>
            <person name="Parida L."/>
            <person name="Kuhn D.N."/>
        </authorList>
    </citation>
    <scope>NUCLEOTIDE SEQUENCE [LARGE SCALE GENOMIC DNA]</scope>
    <source>
        <strain evidence="3">cv. Matina 1-6</strain>
    </source>
</reference>
<dbReference type="OMA" id="WRGDINI"/>
<keyword evidence="3" id="KW-1185">Reference proteome</keyword>
<dbReference type="Gramene" id="EOY34430">
    <property type="protein sequence ID" value="EOY34430"/>
    <property type="gene ID" value="TCM_042111"/>
</dbReference>
<dbReference type="PANTHER" id="PTHR35218:SF9">
    <property type="entry name" value="ENDONUCLEASE_EXONUCLEASE_PHOSPHATASE DOMAIN-CONTAINING PROTEIN"/>
    <property type="match status" value="1"/>
</dbReference>